<keyword evidence="2" id="KW-1185">Reference proteome</keyword>
<proteinExistence type="predicted"/>
<reference evidence="1 2" key="1">
    <citation type="submission" date="2024-01" db="EMBL/GenBank/DDBJ databases">
        <title>The genomes of 5 underutilized Papilionoideae crops provide insights into root nodulation and disease resistanc.</title>
        <authorList>
            <person name="Jiang F."/>
        </authorList>
    </citation>
    <scope>NUCLEOTIDE SEQUENCE [LARGE SCALE GENOMIC DNA]</scope>
    <source>
        <strain evidence="1">JINMINGXINNONG_FW02</strain>
        <tissue evidence="1">Leaves</tissue>
    </source>
</reference>
<comment type="caution">
    <text evidence="1">The sequence shown here is derived from an EMBL/GenBank/DDBJ whole genome shotgun (WGS) entry which is preliminary data.</text>
</comment>
<gene>
    <name evidence="1" type="ORF">VNO80_30172</name>
</gene>
<evidence type="ECO:0000313" key="1">
    <source>
        <dbReference type="EMBL" id="KAK7333403.1"/>
    </source>
</evidence>
<dbReference type="EMBL" id="JAYMYR010000011">
    <property type="protein sequence ID" value="KAK7333403.1"/>
    <property type="molecule type" value="Genomic_DNA"/>
</dbReference>
<accession>A0AAN9LFY9</accession>
<protein>
    <submittedName>
        <fullName evidence="1">Uncharacterized protein</fullName>
    </submittedName>
</protein>
<organism evidence="1 2">
    <name type="scientific">Phaseolus coccineus</name>
    <name type="common">Scarlet runner bean</name>
    <name type="synonym">Phaseolus multiflorus</name>
    <dbReference type="NCBI Taxonomy" id="3886"/>
    <lineage>
        <taxon>Eukaryota</taxon>
        <taxon>Viridiplantae</taxon>
        <taxon>Streptophyta</taxon>
        <taxon>Embryophyta</taxon>
        <taxon>Tracheophyta</taxon>
        <taxon>Spermatophyta</taxon>
        <taxon>Magnoliopsida</taxon>
        <taxon>eudicotyledons</taxon>
        <taxon>Gunneridae</taxon>
        <taxon>Pentapetalae</taxon>
        <taxon>rosids</taxon>
        <taxon>fabids</taxon>
        <taxon>Fabales</taxon>
        <taxon>Fabaceae</taxon>
        <taxon>Papilionoideae</taxon>
        <taxon>50 kb inversion clade</taxon>
        <taxon>NPAAA clade</taxon>
        <taxon>indigoferoid/millettioid clade</taxon>
        <taxon>Phaseoleae</taxon>
        <taxon>Phaseolus</taxon>
    </lineage>
</organism>
<dbReference type="AlphaFoldDB" id="A0AAN9LFY9"/>
<sequence length="161" mass="18213">MPLPLATTPLFSHTCSNPTFTSIDKDKDMIEYSGVCIYKRIVEFGHYLSLMVSRCKFEVTVDSLKHIRTSTPSKITSKIPPVWLYDCSFHGVPVEECLHWRSFLVKLGPDNLKGVKNEELLVACHNEDICGSPQVSVFSLISKEEFVCAWMKLSGRYASSF</sequence>
<evidence type="ECO:0000313" key="2">
    <source>
        <dbReference type="Proteomes" id="UP001374584"/>
    </source>
</evidence>
<name>A0AAN9LFY9_PHACN</name>
<dbReference type="Proteomes" id="UP001374584">
    <property type="component" value="Unassembled WGS sequence"/>
</dbReference>